<evidence type="ECO:0000256" key="7">
    <source>
        <dbReference type="SAM" id="SignalP"/>
    </source>
</evidence>
<dbReference type="InterPro" id="IPR036909">
    <property type="entry name" value="Cyt_c-like_dom_sf"/>
</dbReference>
<proteinExistence type="predicted"/>
<evidence type="ECO:0000256" key="4">
    <source>
        <dbReference type="ARBA" id="ARBA00022982"/>
    </source>
</evidence>
<evidence type="ECO:0000313" key="9">
    <source>
        <dbReference type="EMBL" id="AUH64269.1"/>
    </source>
</evidence>
<keyword evidence="5 6" id="KW-0408">Iron</keyword>
<feature type="domain" description="Cytochrome c" evidence="8">
    <location>
        <begin position="104"/>
        <end position="193"/>
    </location>
</feature>
<protein>
    <submittedName>
        <fullName evidence="9">Cytochrome C</fullName>
    </submittedName>
</protein>
<name>A0A2H5EY87_9RHOB</name>
<accession>A0A2H5EY87</accession>
<keyword evidence="7" id="KW-0732">Signal</keyword>
<evidence type="ECO:0000256" key="1">
    <source>
        <dbReference type="ARBA" id="ARBA00022448"/>
    </source>
</evidence>
<evidence type="ECO:0000256" key="6">
    <source>
        <dbReference type="PROSITE-ProRule" id="PRU00433"/>
    </source>
</evidence>
<keyword evidence="2 6" id="KW-0349">Heme</keyword>
<evidence type="ECO:0000256" key="2">
    <source>
        <dbReference type="ARBA" id="ARBA00022617"/>
    </source>
</evidence>
<feature type="domain" description="Cytochrome c" evidence="8">
    <location>
        <begin position="33"/>
        <end position="111"/>
    </location>
</feature>
<dbReference type="GO" id="GO:0020037">
    <property type="term" value="F:heme binding"/>
    <property type="evidence" value="ECO:0007669"/>
    <property type="project" value="InterPro"/>
</dbReference>
<dbReference type="PROSITE" id="PS51007">
    <property type="entry name" value="CYTC"/>
    <property type="match status" value="2"/>
</dbReference>
<evidence type="ECO:0000259" key="8">
    <source>
        <dbReference type="PROSITE" id="PS51007"/>
    </source>
</evidence>
<dbReference type="PANTHER" id="PTHR33751:SF9">
    <property type="entry name" value="CYTOCHROME C4"/>
    <property type="match status" value="1"/>
</dbReference>
<feature type="signal peptide" evidence="7">
    <location>
        <begin position="1"/>
        <end position="21"/>
    </location>
</feature>
<dbReference type="InterPro" id="IPR050597">
    <property type="entry name" value="Cytochrome_c_Oxidase_Subunit"/>
</dbReference>
<evidence type="ECO:0000256" key="5">
    <source>
        <dbReference type="ARBA" id="ARBA00023004"/>
    </source>
</evidence>
<keyword evidence="1" id="KW-0813">Transport</keyword>
<evidence type="ECO:0000313" key="10">
    <source>
        <dbReference type="Proteomes" id="UP000234530"/>
    </source>
</evidence>
<dbReference type="SUPFAM" id="SSF46626">
    <property type="entry name" value="Cytochrome c"/>
    <property type="match status" value="2"/>
</dbReference>
<dbReference type="RefSeq" id="WP_101752307.1">
    <property type="nucleotide sequence ID" value="NZ_CP025430.1"/>
</dbReference>
<dbReference type="EMBL" id="CP025430">
    <property type="protein sequence ID" value="AUH64269.1"/>
    <property type="molecule type" value="Genomic_DNA"/>
</dbReference>
<evidence type="ECO:0000256" key="3">
    <source>
        <dbReference type="ARBA" id="ARBA00022723"/>
    </source>
</evidence>
<sequence>MRRAVIVAALTLGTLWGAGLAAQEPAPAEALQGDPAAGEKLAGQCRTCHGIDGLARIPIAPHIAGEPAGYLARQLTDFREGRRQHEMMSVVAASLTDQQIADLAAWYAGRQVVAELTADPAGAPEACIACHGADGIAVIPEAPNLAAETNIYLDTQLKAFRSGKRVNEIMQPIAEGLDDATIRAAADWYGAIRLTVAP</sequence>
<dbReference type="Pfam" id="PF00034">
    <property type="entry name" value="Cytochrom_C"/>
    <property type="match status" value="2"/>
</dbReference>
<keyword evidence="3 6" id="KW-0479">Metal-binding</keyword>
<dbReference type="PANTHER" id="PTHR33751">
    <property type="entry name" value="CBB3-TYPE CYTOCHROME C OXIDASE SUBUNIT FIXP"/>
    <property type="match status" value="1"/>
</dbReference>
<dbReference type="OrthoDB" id="9773456at2"/>
<organism evidence="9 10">
    <name type="scientific">Paracoccus zhejiangensis</name>
    <dbReference type="NCBI Taxonomy" id="1077935"/>
    <lineage>
        <taxon>Bacteria</taxon>
        <taxon>Pseudomonadati</taxon>
        <taxon>Pseudomonadota</taxon>
        <taxon>Alphaproteobacteria</taxon>
        <taxon>Rhodobacterales</taxon>
        <taxon>Paracoccaceae</taxon>
        <taxon>Paracoccus</taxon>
    </lineage>
</organism>
<feature type="chain" id="PRO_5014149516" evidence="7">
    <location>
        <begin position="22"/>
        <end position="198"/>
    </location>
</feature>
<reference evidence="9 10" key="1">
    <citation type="journal article" date="2013" name="Antonie Van Leeuwenhoek">
        <title>Paracoccus zhejiangensis sp. nov., isolated from activated sludge in wastewater-treatment system.</title>
        <authorList>
            <person name="Wu Z.G."/>
            <person name="Zhang D.F."/>
            <person name="Liu Y.L."/>
            <person name="Wang F."/>
            <person name="Jiang X."/>
            <person name="Li C."/>
            <person name="Li S.P."/>
            <person name="Hong Q."/>
            <person name="Li W.J."/>
        </authorList>
    </citation>
    <scope>NUCLEOTIDE SEQUENCE [LARGE SCALE GENOMIC DNA]</scope>
    <source>
        <strain evidence="9 10">J6</strain>
    </source>
</reference>
<keyword evidence="4" id="KW-0249">Electron transport</keyword>
<dbReference type="Proteomes" id="UP000234530">
    <property type="component" value="Chromosome"/>
</dbReference>
<dbReference type="GO" id="GO:0046872">
    <property type="term" value="F:metal ion binding"/>
    <property type="evidence" value="ECO:0007669"/>
    <property type="project" value="UniProtKB-KW"/>
</dbReference>
<keyword evidence="10" id="KW-1185">Reference proteome</keyword>
<dbReference type="AlphaFoldDB" id="A0A2H5EY87"/>
<dbReference type="KEGG" id="pzh:CX676_08945"/>
<dbReference type="Gene3D" id="1.10.760.10">
    <property type="entry name" value="Cytochrome c-like domain"/>
    <property type="match status" value="2"/>
</dbReference>
<dbReference type="InterPro" id="IPR009056">
    <property type="entry name" value="Cyt_c-like_dom"/>
</dbReference>
<gene>
    <name evidence="9" type="ORF">CX676_08945</name>
</gene>
<dbReference type="GO" id="GO:0009055">
    <property type="term" value="F:electron transfer activity"/>
    <property type="evidence" value="ECO:0007669"/>
    <property type="project" value="InterPro"/>
</dbReference>